<evidence type="ECO:0000256" key="2">
    <source>
        <dbReference type="ARBA" id="ARBA00022448"/>
    </source>
</evidence>
<evidence type="ECO:0000256" key="7">
    <source>
        <dbReference type="RuleBase" id="RU363032"/>
    </source>
</evidence>
<reference evidence="10" key="1">
    <citation type="submission" date="2024-05" db="EMBL/GenBank/DDBJ databases">
        <title>Whole genome shotgun sequence of Streptomyces hygroscopicus NBRC 113678.</title>
        <authorList>
            <person name="Komaki H."/>
            <person name="Tamura T."/>
        </authorList>
    </citation>
    <scope>NUCLEOTIDE SEQUENCE</scope>
    <source>
        <strain evidence="10">N11-34</strain>
    </source>
</reference>
<comment type="subcellular location">
    <subcellularLocation>
        <location evidence="1 7">Cell membrane</location>
        <topology evidence="1 7">Multi-pass membrane protein</topology>
    </subcellularLocation>
</comment>
<feature type="transmembrane region" description="Helical" evidence="7">
    <location>
        <begin position="450"/>
        <end position="470"/>
    </location>
</feature>
<dbReference type="Gene3D" id="1.10.3720.10">
    <property type="entry name" value="MetI-like"/>
    <property type="match status" value="1"/>
</dbReference>
<proteinExistence type="inferred from homology"/>
<dbReference type="EMBL" id="BNEK01000005">
    <property type="protein sequence ID" value="GHJ33340.1"/>
    <property type="molecule type" value="Genomic_DNA"/>
</dbReference>
<evidence type="ECO:0000313" key="11">
    <source>
        <dbReference type="Proteomes" id="UP001054854"/>
    </source>
</evidence>
<feature type="transmembrane region" description="Helical" evidence="7">
    <location>
        <begin position="392"/>
        <end position="416"/>
    </location>
</feature>
<dbReference type="SUPFAM" id="SSF161098">
    <property type="entry name" value="MetI-like"/>
    <property type="match status" value="1"/>
</dbReference>
<evidence type="ECO:0000256" key="3">
    <source>
        <dbReference type="ARBA" id="ARBA00022475"/>
    </source>
</evidence>
<evidence type="ECO:0000259" key="9">
    <source>
        <dbReference type="PROSITE" id="PS50928"/>
    </source>
</evidence>
<dbReference type="Proteomes" id="UP001054854">
    <property type="component" value="Unassembled WGS sequence"/>
</dbReference>
<feature type="domain" description="ABC transmembrane type-1" evidence="9">
    <location>
        <begin position="392"/>
        <end position="574"/>
    </location>
</feature>
<evidence type="ECO:0000256" key="6">
    <source>
        <dbReference type="ARBA" id="ARBA00023136"/>
    </source>
</evidence>
<evidence type="ECO:0000256" key="5">
    <source>
        <dbReference type="ARBA" id="ARBA00022989"/>
    </source>
</evidence>
<gene>
    <name evidence="10" type="ORF">TPA0910_77730</name>
</gene>
<comment type="caution">
    <text evidence="10">The sequence shown here is derived from an EMBL/GenBank/DDBJ whole genome shotgun (WGS) entry which is preliminary data.</text>
</comment>
<feature type="transmembrane region" description="Helical" evidence="7">
    <location>
        <begin position="153"/>
        <end position="176"/>
    </location>
</feature>
<evidence type="ECO:0000313" key="10">
    <source>
        <dbReference type="EMBL" id="GHJ33340.1"/>
    </source>
</evidence>
<comment type="similarity">
    <text evidence="7">Belongs to the binding-protein-dependent transport system permease family.</text>
</comment>
<accession>A0ABQ3UCJ8</accession>
<feature type="region of interest" description="Disordered" evidence="8">
    <location>
        <begin position="576"/>
        <end position="688"/>
    </location>
</feature>
<keyword evidence="6 7" id="KW-0472">Membrane</keyword>
<keyword evidence="5 7" id="KW-1133">Transmembrane helix</keyword>
<feature type="transmembrane region" description="Helical" evidence="7">
    <location>
        <begin position="337"/>
        <end position="354"/>
    </location>
</feature>
<dbReference type="PANTHER" id="PTHR43386:SF1">
    <property type="entry name" value="D,D-DIPEPTIDE TRANSPORT SYSTEM PERMEASE PROTEIN DDPC-RELATED"/>
    <property type="match status" value="1"/>
</dbReference>
<feature type="transmembrane region" description="Helical" evidence="7">
    <location>
        <begin position="509"/>
        <end position="531"/>
    </location>
</feature>
<feature type="transmembrane region" description="Helical" evidence="7">
    <location>
        <begin position="245"/>
        <end position="267"/>
    </location>
</feature>
<feature type="transmembrane region" description="Helical" evidence="7">
    <location>
        <begin position="188"/>
        <end position="207"/>
    </location>
</feature>
<protein>
    <submittedName>
        <fullName evidence="10">ABC transporter permease</fullName>
    </submittedName>
</protein>
<keyword evidence="4 7" id="KW-0812">Transmembrane</keyword>
<sequence length="688" mass="70032">MNGARTGARSTGLTALWRTALAGALLCAIGLLPWLSRTDPARTVLQAREAERDPSPELLASLRSELGLDAGPLRLLGRWLAGLPHGDAGRSWISGTAVTPSVAEALGVSLLLMGGALVVAAVTAGAVCGRTLWRGPRRRAARRGAGAGSGGALLAALPEFLLASVLAAVVGVRLGWLPAVGWYGPRWMVLPSLALGLPAGALLGRILDDVLPGAFAEPWARAAAARGLPARRIARQALRRAVPGVLPNTGLFVVGLTGGAVAVEQVFDIPGLGRLTLQAAVAQDLPVLQAGTLVLVLLAAAAGGLARLAARLLLGPALSDGALPSLTRPSQPSARSLPLLHGAILLAVVALGALRDPLAVDTAARLTPPSWAHPFGTDALGRDLLARVGHGALSTLALAVAVSAAALVTGVLLGLVPRLSGGLVETVNAVPPVLAGLLVAGAAGRGPYTPALAVAAVAWAPLAAHTSALLRQERAATHLAATRALGASRRHLLRRHLLPAVLPPVVRHALLRLPSVALALACLGFLGLGAQPPSPEWGRLLAENHPYAERAPWAVLAPAAALALLGVLAVTASGGIRWPRPRPRRRVDTARGASDTDRGASDTDRGASDTDRGASDTDRGASDTDRGALDTDRGALDTDRGALDTDRGASDTDRGASDTDRGASDTARGALDTGVPPPRSRRAHRPAG</sequence>
<evidence type="ECO:0000256" key="4">
    <source>
        <dbReference type="ARBA" id="ARBA00022692"/>
    </source>
</evidence>
<keyword evidence="3" id="KW-1003">Cell membrane</keyword>
<keyword evidence="2 7" id="KW-0813">Transport</keyword>
<dbReference type="InterPro" id="IPR035906">
    <property type="entry name" value="MetI-like_sf"/>
</dbReference>
<evidence type="ECO:0000256" key="8">
    <source>
        <dbReference type="SAM" id="MobiDB-lite"/>
    </source>
</evidence>
<dbReference type="PANTHER" id="PTHR43386">
    <property type="entry name" value="OLIGOPEPTIDE TRANSPORT SYSTEM PERMEASE PROTEIN APPC"/>
    <property type="match status" value="1"/>
</dbReference>
<evidence type="ECO:0000256" key="1">
    <source>
        <dbReference type="ARBA" id="ARBA00004651"/>
    </source>
</evidence>
<dbReference type="InterPro" id="IPR000515">
    <property type="entry name" value="MetI-like"/>
</dbReference>
<feature type="compositionally biased region" description="Basic residues" evidence="8">
    <location>
        <begin position="679"/>
        <end position="688"/>
    </location>
</feature>
<organism evidence="10 11">
    <name type="scientific">Streptomyces hygroscopicus</name>
    <dbReference type="NCBI Taxonomy" id="1912"/>
    <lineage>
        <taxon>Bacteria</taxon>
        <taxon>Bacillati</taxon>
        <taxon>Actinomycetota</taxon>
        <taxon>Actinomycetes</taxon>
        <taxon>Kitasatosporales</taxon>
        <taxon>Streptomycetaceae</taxon>
        <taxon>Streptomyces</taxon>
        <taxon>Streptomyces violaceusniger group</taxon>
    </lineage>
</organism>
<feature type="transmembrane region" description="Helical" evidence="7">
    <location>
        <begin position="551"/>
        <end position="576"/>
    </location>
</feature>
<keyword evidence="11" id="KW-1185">Reference proteome</keyword>
<dbReference type="InterPro" id="IPR050366">
    <property type="entry name" value="BP-dependent_transpt_permease"/>
</dbReference>
<name>A0ABQ3UCJ8_STRHY</name>
<feature type="transmembrane region" description="Helical" evidence="7">
    <location>
        <begin position="110"/>
        <end position="133"/>
    </location>
</feature>
<feature type="compositionally biased region" description="Basic and acidic residues" evidence="8">
    <location>
        <begin position="586"/>
        <end position="663"/>
    </location>
</feature>
<dbReference type="PROSITE" id="PS50928">
    <property type="entry name" value="ABC_TM1"/>
    <property type="match status" value="1"/>
</dbReference>
<dbReference type="Pfam" id="PF00528">
    <property type="entry name" value="BPD_transp_1"/>
    <property type="match status" value="2"/>
</dbReference>
<feature type="transmembrane region" description="Helical" evidence="7">
    <location>
        <begin position="423"/>
        <end position="444"/>
    </location>
</feature>
<feature type="transmembrane region" description="Helical" evidence="7">
    <location>
        <begin position="15"/>
        <end position="35"/>
    </location>
</feature>
<feature type="transmembrane region" description="Helical" evidence="7">
    <location>
        <begin position="287"/>
        <end position="310"/>
    </location>
</feature>